<comment type="caution">
    <text evidence="2">The sequence shown here is derived from an EMBL/GenBank/DDBJ whole genome shotgun (WGS) entry which is preliminary data.</text>
</comment>
<keyword evidence="1" id="KW-0472">Membrane</keyword>
<dbReference type="OrthoDB" id="5118283at2"/>
<feature type="transmembrane region" description="Helical" evidence="1">
    <location>
        <begin position="46"/>
        <end position="68"/>
    </location>
</feature>
<evidence type="ECO:0000313" key="3">
    <source>
        <dbReference type="Proteomes" id="UP000231742"/>
    </source>
</evidence>
<dbReference type="RefSeq" id="WP_100388811.1">
    <property type="nucleotide sequence ID" value="NZ_BMZU01000001.1"/>
</dbReference>
<keyword evidence="1" id="KW-0812">Transmembrane</keyword>
<name>A0A2M9D964_9MICO</name>
<protein>
    <submittedName>
        <fullName evidence="2">Uncharacterized protein</fullName>
    </submittedName>
</protein>
<evidence type="ECO:0000256" key="1">
    <source>
        <dbReference type="SAM" id="Phobius"/>
    </source>
</evidence>
<keyword evidence="1" id="KW-1133">Transmembrane helix</keyword>
<dbReference type="EMBL" id="PGFH01000001">
    <property type="protein sequence ID" value="PJJ82192.1"/>
    <property type="molecule type" value="Genomic_DNA"/>
</dbReference>
<gene>
    <name evidence="2" type="ORF">CLV85_1383</name>
</gene>
<dbReference type="Proteomes" id="UP000231742">
    <property type="component" value="Unassembled WGS sequence"/>
</dbReference>
<keyword evidence="3" id="KW-1185">Reference proteome</keyword>
<feature type="transmembrane region" description="Helical" evidence="1">
    <location>
        <begin position="74"/>
        <end position="93"/>
    </location>
</feature>
<proteinExistence type="predicted"/>
<sequence>MALDEHPNVFRFEARLWVSPAPRDEALEQLRAQRAWDKENAKLQRWWVSFSIGAAVGVAGVLAVGSAANLDPTLYLLLLPVGFGGGAIIGALINKRFNAPDAQHASLPARPTTAPLTLIPSRVAKAAPEQASAAELIEWSKRGFVG</sequence>
<reference evidence="2 3" key="1">
    <citation type="submission" date="2017-11" db="EMBL/GenBank/DDBJ databases">
        <title>Genomic Encyclopedia of Archaeal and Bacterial Type Strains, Phase II (KMG-II): From Individual Species to Whole Genera.</title>
        <authorList>
            <person name="Goeker M."/>
        </authorList>
    </citation>
    <scope>NUCLEOTIDE SEQUENCE [LARGE SCALE GENOMIC DNA]</scope>
    <source>
        <strain evidence="2 3">DSM 16400</strain>
    </source>
</reference>
<dbReference type="AlphaFoldDB" id="A0A2M9D964"/>
<accession>A0A2M9D964</accession>
<evidence type="ECO:0000313" key="2">
    <source>
        <dbReference type="EMBL" id="PJJ82192.1"/>
    </source>
</evidence>
<organism evidence="2 3">
    <name type="scientific">Salinibacterium amurskyense</name>
    <dbReference type="NCBI Taxonomy" id="205941"/>
    <lineage>
        <taxon>Bacteria</taxon>
        <taxon>Bacillati</taxon>
        <taxon>Actinomycetota</taxon>
        <taxon>Actinomycetes</taxon>
        <taxon>Micrococcales</taxon>
        <taxon>Microbacteriaceae</taxon>
        <taxon>Salinibacterium</taxon>
    </lineage>
</organism>